<dbReference type="KEGG" id="cim:CIMG_11344"/>
<protein>
    <submittedName>
        <fullName evidence="1">Uncharacterized protein</fullName>
    </submittedName>
</protein>
<gene>
    <name evidence="1" type="ORF">CIMG_11344</name>
</gene>
<proteinExistence type="predicted"/>
<name>A0A0D8JUM5_COCIM</name>
<evidence type="ECO:0000313" key="2">
    <source>
        <dbReference type="Proteomes" id="UP000001261"/>
    </source>
</evidence>
<evidence type="ECO:0000313" key="1">
    <source>
        <dbReference type="EMBL" id="KJF60997.1"/>
    </source>
</evidence>
<sequence length="162" mass="17949">MTLAGQTSVSTSKRLRLRRASPREDWGLGFVSPGLPITSLIRAEAALLGINQRLSLVLFPEIEFKRLGRLAPFPFEGTARPDFDWLALCMKVSWPKPEGGLFAVGIFICIFAPHRKGQNTPASKIHAGFCDEQRGPRPDSTLEKQISTRCIVNYPISNGRTL</sequence>
<organism evidence="1 2">
    <name type="scientific">Coccidioides immitis (strain RS)</name>
    <name type="common">Valley fever fungus</name>
    <dbReference type="NCBI Taxonomy" id="246410"/>
    <lineage>
        <taxon>Eukaryota</taxon>
        <taxon>Fungi</taxon>
        <taxon>Dikarya</taxon>
        <taxon>Ascomycota</taxon>
        <taxon>Pezizomycotina</taxon>
        <taxon>Eurotiomycetes</taxon>
        <taxon>Eurotiomycetidae</taxon>
        <taxon>Onygenales</taxon>
        <taxon>Onygenaceae</taxon>
        <taxon>Coccidioides</taxon>
    </lineage>
</organism>
<dbReference type="AlphaFoldDB" id="A0A0D8JUM5"/>
<keyword evidence="2" id="KW-1185">Reference proteome</keyword>
<dbReference type="VEuPathDB" id="FungiDB:CIMG_11344"/>
<reference evidence="2" key="1">
    <citation type="journal article" date="2009" name="Genome Res.">
        <title>Comparative genomic analyses of the human fungal pathogens Coccidioides and their relatives.</title>
        <authorList>
            <person name="Sharpton T.J."/>
            <person name="Stajich J.E."/>
            <person name="Rounsley S.D."/>
            <person name="Gardner M.J."/>
            <person name="Wortman J.R."/>
            <person name="Jordar V.S."/>
            <person name="Maiti R."/>
            <person name="Kodira C.D."/>
            <person name="Neafsey D.E."/>
            <person name="Zeng Q."/>
            <person name="Hung C.-Y."/>
            <person name="McMahan C."/>
            <person name="Muszewska A."/>
            <person name="Grynberg M."/>
            <person name="Mandel M.A."/>
            <person name="Kellner E.M."/>
            <person name="Barker B.M."/>
            <person name="Galgiani J.N."/>
            <person name="Orbach M.J."/>
            <person name="Kirkland T.N."/>
            <person name="Cole G.T."/>
            <person name="Henn M.R."/>
            <person name="Birren B.W."/>
            <person name="Taylor J.W."/>
        </authorList>
    </citation>
    <scope>NUCLEOTIDE SEQUENCE [LARGE SCALE GENOMIC DNA]</scope>
    <source>
        <strain evidence="2">RS</strain>
    </source>
</reference>
<dbReference type="EMBL" id="GG704914">
    <property type="protein sequence ID" value="KJF60997.1"/>
    <property type="molecule type" value="Genomic_DNA"/>
</dbReference>
<reference evidence="2" key="2">
    <citation type="journal article" date="2010" name="Genome Res.">
        <title>Population genomic sequencing of Coccidioides fungi reveals recent hybridization and transposon control.</title>
        <authorList>
            <person name="Neafsey D.E."/>
            <person name="Barker B.M."/>
            <person name="Sharpton T.J."/>
            <person name="Stajich J.E."/>
            <person name="Park D.J."/>
            <person name="Whiston E."/>
            <person name="Hung C.-Y."/>
            <person name="McMahan C."/>
            <person name="White J."/>
            <person name="Sykes S."/>
            <person name="Heiman D."/>
            <person name="Young S."/>
            <person name="Zeng Q."/>
            <person name="Abouelleil A."/>
            <person name="Aftuck L."/>
            <person name="Bessette D."/>
            <person name="Brown A."/>
            <person name="FitzGerald M."/>
            <person name="Lui A."/>
            <person name="Macdonald J.P."/>
            <person name="Priest M."/>
            <person name="Orbach M.J."/>
            <person name="Galgiani J.N."/>
            <person name="Kirkland T.N."/>
            <person name="Cole G.T."/>
            <person name="Birren B.W."/>
            <person name="Henn M.R."/>
            <person name="Taylor J.W."/>
            <person name="Rounsley S.D."/>
        </authorList>
    </citation>
    <scope>GENOME REANNOTATION</scope>
    <source>
        <strain evidence="2">RS</strain>
    </source>
</reference>
<dbReference type="GeneID" id="24163669"/>
<dbReference type="Proteomes" id="UP000001261">
    <property type="component" value="Unassembled WGS sequence"/>
</dbReference>
<dbReference type="RefSeq" id="XP_012213841.1">
    <property type="nucleotide sequence ID" value="XM_012358418.1"/>
</dbReference>
<dbReference type="InParanoid" id="A0A0D8JUM5"/>
<accession>A0A0D8JUM5</accession>